<evidence type="ECO:0000256" key="1">
    <source>
        <dbReference type="SAM" id="MobiDB-lite"/>
    </source>
</evidence>
<comment type="caution">
    <text evidence="3">The sequence shown here is derived from an EMBL/GenBank/DDBJ whole genome shotgun (WGS) entry which is preliminary data.</text>
</comment>
<keyword evidence="4" id="KW-1185">Reference proteome</keyword>
<evidence type="ECO:0000256" key="2">
    <source>
        <dbReference type="SAM" id="SignalP"/>
    </source>
</evidence>
<dbReference type="EMBL" id="BSPC01000027">
    <property type="protein sequence ID" value="GLS20123.1"/>
    <property type="molecule type" value="Genomic_DNA"/>
</dbReference>
<feature type="chain" id="PRO_5045598628" evidence="2">
    <location>
        <begin position="20"/>
        <end position="107"/>
    </location>
</feature>
<evidence type="ECO:0000313" key="3">
    <source>
        <dbReference type="EMBL" id="GLS20123.1"/>
    </source>
</evidence>
<dbReference type="Proteomes" id="UP001156882">
    <property type="component" value="Unassembled WGS sequence"/>
</dbReference>
<proteinExistence type="predicted"/>
<gene>
    <name evidence="3" type="ORF">GCM10007874_31400</name>
</gene>
<feature type="compositionally biased region" description="Low complexity" evidence="1">
    <location>
        <begin position="86"/>
        <end position="96"/>
    </location>
</feature>
<accession>A0ABQ6CK79</accession>
<organism evidence="3 4">
    <name type="scientific">Labrys miyagiensis</name>
    <dbReference type="NCBI Taxonomy" id="346912"/>
    <lineage>
        <taxon>Bacteria</taxon>
        <taxon>Pseudomonadati</taxon>
        <taxon>Pseudomonadota</taxon>
        <taxon>Alphaproteobacteria</taxon>
        <taxon>Hyphomicrobiales</taxon>
        <taxon>Xanthobacteraceae</taxon>
        <taxon>Labrys</taxon>
    </lineage>
</organism>
<keyword evidence="2" id="KW-0732">Signal</keyword>
<feature type="region of interest" description="Disordered" evidence="1">
    <location>
        <begin position="86"/>
        <end position="107"/>
    </location>
</feature>
<evidence type="ECO:0000313" key="4">
    <source>
        <dbReference type="Proteomes" id="UP001156882"/>
    </source>
</evidence>
<feature type="signal peptide" evidence="2">
    <location>
        <begin position="1"/>
        <end position="19"/>
    </location>
</feature>
<name>A0ABQ6CK79_9HYPH</name>
<protein>
    <submittedName>
        <fullName evidence="3">Uncharacterized protein</fullName>
    </submittedName>
</protein>
<sequence>MRLVWIVASLILVAASAFAQTLQTARAPLTPEQAAKQKAALKAVDALLKALEDDYIADCIAKRNAPPLRSADLAKRFAECKRLYAAQQSKAAPKKAWGQTGAGPRGD</sequence>
<reference evidence="4" key="1">
    <citation type="journal article" date="2019" name="Int. J. Syst. Evol. Microbiol.">
        <title>The Global Catalogue of Microorganisms (GCM) 10K type strain sequencing project: providing services to taxonomists for standard genome sequencing and annotation.</title>
        <authorList>
            <consortium name="The Broad Institute Genomics Platform"/>
            <consortium name="The Broad Institute Genome Sequencing Center for Infectious Disease"/>
            <person name="Wu L."/>
            <person name="Ma J."/>
        </authorList>
    </citation>
    <scope>NUCLEOTIDE SEQUENCE [LARGE SCALE GENOMIC DNA]</scope>
    <source>
        <strain evidence="4">NBRC 101365</strain>
    </source>
</reference>